<dbReference type="Gene3D" id="2.170.270.10">
    <property type="entry name" value="SET domain"/>
    <property type="match status" value="1"/>
</dbReference>
<dbReference type="InterPro" id="IPR050869">
    <property type="entry name" value="H3K4_H4K5_MeTrfase"/>
</dbReference>
<dbReference type="GeneID" id="40305211"/>
<dbReference type="InterPro" id="IPR046341">
    <property type="entry name" value="SET_dom_sf"/>
</dbReference>
<accession>A0A2A9MNK2</accession>
<dbReference type="EMBL" id="NWUJ01000001">
    <property type="protein sequence ID" value="PFH37806.1"/>
    <property type="molecule type" value="Genomic_DNA"/>
</dbReference>
<name>A0A2A9MNK2_BESBE</name>
<dbReference type="PANTHER" id="PTHR12197:SF251">
    <property type="entry name" value="EG:BACR7C10.4 PROTEIN"/>
    <property type="match status" value="1"/>
</dbReference>
<dbReference type="GO" id="GO:0005634">
    <property type="term" value="C:nucleus"/>
    <property type="evidence" value="ECO:0007669"/>
    <property type="project" value="TreeGrafter"/>
</dbReference>
<dbReference type="PANTHER" id="PTHR12197">
    <property type="entry name" value="HISTONE-LYSINE N-METHYLTRANSFERASE SMYD"/>
    <property type="match status" value="1"/>
</dbReference>
<dbReference type="STRING" id="94643.A0A2A9MNK2"/>
<sequence length="568" mass="58673">MEDLSEYALMTEAYDFAVGYDACKGKLLQAKRVLEPKETVLVEVPLAAWPIGASVPLAQSSFCENCLKLKPFHASSPAPLSAFALAPSSPALPLPVSSPEADAQGAGADSPHTPSPAPDFFGSPPYSLLGRDTPAPETRPTGAAAGGLEASLPPPPSSPASRLASAAALSAEASPPLFASAASSASGASSSASPSPSAVEEAEEACELTLQGVQCWFCSPRCLAIALGGDTLISVHKALPAASQTHEARAVSAAVEASLDGGGFAGREETRGRRKRRGDEGADSRGAEPAYAAPGAEKLVGGWMSVLQPPALRQLRERDQCAASPSSANPLPLEALARVIARIAAQTRALLVSHPGLSLEEAFCASSRAFQRLAVPSPSGGQGGFDVSSFAETLDVEQRFLTAILHKPLHDTVGEEAATLLLNRDTLLHLKCALAVNSQAVNIWGASTSGALMVLRGGGVYTLHACLNHSCEPNCAVASWGQEGEGSTLTVSTRRRVDAGEELTVSYVDETLPAARRRQLLHATYGFLCSCSRCIRESADAPPASPGSTGPQTGEPATQGEDPLESEM</sequence>
<keyword evidence="4" id="KW-1185">Reference proteome</keyword>
<feature type="region of interest" description="Disordered" evidence="1">
    <location>
        <begin position="94"/>
        <end position="164"/>
    </location>
</feature>
<dbReference type="OrthoDB" id="265717at2759"/>
<gene>
    <name evidence="3" type="ORF">BESB_001480</name>
</gene>
<reference evidence="3 4" key="1">
    <citation type="submission" date="2017-09" db="EMBL/GenBank/DDBJ databases">
        <title>Genome sequencing of Besnoitia besnoiti strain Bb-Ger1.</title>
        <authorList>
            <person name="Schares G."/>
            <person name="Venepally P."/>
            <person name="Lorenzi H.A."/>
        </authorList>
    </citation>
    <scope>NUCLEOTIDE SEQUENCE [LARGE SCALE GENOMIC DNA]</scope>
    <source>
        <strain evidence="3 4">Bb-Ger1</strain>
    </source>
</reference>
<feature type="compositionally biased region" description="Low complexity" evidence="1">
    <location>
        <begin position="142"/>
        <end position="151"/>
    </location>
</feature>
<feature type="domain" description="SET" evidence="2">
    <location>
        <begin position="383"/>
        <end position="508"/>
    </location>
</feature>
<dbReference type="KEGG" id="bbes:BESB_001480"/>
<organism evidence="3 4">
    <name type="scientific">Besnoitia besnoiti</name>
    <name type="common">Apicomplexan protozoan</name>
    <dbReference type="NCBI Taxonomy" id="94643"/>
    <lineage>
        <taxon>Eukaryota</taxon>
        <taxon>Sar</taxon>
        <taxon>Alveolata</taxon>
        <taxon>Apicomplexa</taxon>
        <taxon>Conoidasida</taxon>
        <taxon>Coccidia</taxon>
        <taxon>Eucoccidiorida</taxon>
        <taxon>Eimeriorina</taxon>
        <taxon>Sarcocystidae</taxon>
        <taxon>Besnoitia</taxon>
    </lineage>
</organism>
<evidence type="ECO:0000256" key="1">
    <source>
        <dbReference type="SAM" id="MobiDB-lite"/>
    </source>
</evidence>
<feature type="compositionally biased region" description="Polar residues" evidence="1">
    <location>
        <begin position="546"/>
        <end position="556"/>
    </location>
</feature>
<comment type="caution">
    <text evidence="3">The sequence shown here is derived from an EMBL/GenBank/DDBJ whole genome shotgun (WGS) entry which is preliminary data.</text>
</comment>
<dbReference type="Pfam" id="PF00856">
    <property type="entry name" value="SET"/>
    <property type="match status" value="1"/>
</dbReference>
<evidence type="ECO:0000313" key="3">
    <source>
        <dbReference type="EMBL" id="PFH37806.1"/>
    </source>
</evidence>
<evidence type="ECO:0000313" key="4">
    <source>
        <dbReference type="Proteomes" id="UP000224006"/>
    </source>
</evidence>
<evidence type="ECO:0000259" key="2">
    <source>
        <dbReference type="PROSITE" id="PS50280"/>
    </source>
</evidence>
<feature type="region of interest" description="Disordered" evidence="1">
    <location>
        <begin position="261"/>
        <end position="291"/>
    </location>
</feature>
<dbReference type="CDD" id="cd20071">
    <property type="entry name" value="SET_SMYD"/>
    <property type="match status" value="1"/>
</dbReference>
<feature type="region of interest" description="Disordered" evidence="1">
    <location>
        <begin position="538"/>
        <end position="568"/>
    </location>
</feature>
<feature type="compositionally biased region" description="Basic and acidic residues" evidence="1">
    <location>
        <begin position="266"/>
        <end position="286"/>
    </location>
</feature>
<protein>
    <submittedName>
        <fullName evidence="3">Putative histone lysine methyltransferase, SET</fullName>
    </submittedName>
</protein>
<dbReference type="GO" id="GO:0008168">
    <property type="term" value="F:methyltransferase activity"/>
    <property type="evidence" value="ECO:0007669"/>
    <property type="project" value="UniProtKB-KW"/>
</dbReference>
<dbReference type="SUPFAM" id="SSF82199">
    <property type="entry name" value="SET domain"/>
    <property type="match status" value="1"/>
</dbReference>
<keyword evidence="3" id="KW-0808">Transferase</keyword>
<dbReference type="InterPro" id="IPR001214">
    <property type="entry name" value="SET_dom"/>
</dbReference>
<dbReference type="AlphaFoldDB" id="A0A2A9MNK2"/>
<dbReference type="RefSeq" id="XP_029221815.1">
    <property type="nucleotide sequence ID" value="XM_029358903.1"/>
</dbReference>
<keyword evidence="3" id="KW-0489">Methyltransferase</keyword>
<proteinExistence type="predicted"/>
<dbReference type="PROSITE" id="PS50280">
    <property type="entry name" value="SET"/>
    <property type="match status" value="1"/>
</dbReference>
<dbReference type="VEuPathDB" id="ToxoDB:BESB_001480"/>
<dbReference type="Proteomes" id="UP000224006">
    <property type="component" value="Chromosome I"/>
</dbReference>
<dbReference type="GO" id="GO:0032259">
    <property type="term" value="P:methylation"/>
    <property type="evidence" value="ECO:0007669"/>
    <property type="project" value="UniProtKB-KW"/>
</dbReference>